<dbReference type="Pfam" id="PF11751">
    <property type="entry name" value="PorP_SprF"/>
    <property type="match status" value="1"/>
</dbReference>
<keyword evidence="3" id="KW-1185">Reference proteome</keyword>
<reference evidence="2 3" key="1">
    <citation type="submission" date="2016-10" db="EMBL/GenBank/DDBJ databases">
        <authorList>
            <person name="de Groot N.N."/>
        </authorList>
    </citation>
    <scope>NUCLEOTIDE SEQUENCE [LARGE SCALE GENOMIC DNA]</scope>
    <source>
        <strain evidence="2 3">CGMCC 1.10825</strain>
    </source>
</reference>
<dbReference type="AlphaFoldDB" id="A0A1H6MCP2"/>
<dbReference type="NCBIfam" id="TIGR03519">
    <property type="entry name" value="T9SS_PorP_fam"/>
    <property type="match status" value="1"/>
</dbReference>
<feature type="signal peptide" evidence="1">
    <location>
        <begin position="1"/>
        <end position="22"/>
    </location>
</feature>
<evidence type="ECO:0000313" key="2">
    <source>
        <dbReference type="EMBL" id="SEH99321.1"/>
    </source>
</evidence>
<accession>A0A1H6MCP2</accession>
<sequence>MKINKSIVAVVCILLGSLKGFAQQDPQYTQYMYNQSIINPAYAGINEYMSTGILYRSQWLGMEDAPKTGTVFLHTPVAKNLGVGASFINDNIGPVSENTVNVDVSYTIRLGQGHSLALGVKGSVSMLDIGLYSDINGTLPDKTDPIFSEDSSSTLFNAGVGAFYFTNKYYVGFSVANLLQNAYYEEDNRAYGTDVAHMFLTGGYVFDLNREWKLKPSTMLKMAVESPVSVDFSLNTLYDEKLEFGVTYRLQDSFGAMVNYKITPKLRIGYAYDYITSDLNYSTSGSHEVIVLFDIFYKKKVSSSPRFF</sequence>
<dbReference type="RefSeq" id="WP_091101963.1">
    <property type="nucleotide sequence ID" value="NZ_FNXE01000050.1"/>
</dbReference>
<dbReference type="EMBL" id="FNXE01000050">
    <property type="protein sequence ID" value="SEH99321.1"/>
    <property type="molecule type" value="Genomic_DNA"/>
</dbReference>
<evidence type="ECO:0000256" key="1">
    <source>
        <dbReference type="SAM" id="SignalP"/>
    </source>
</evidence>
<organism evidence="2 3">
    <name type="scientific">Paenimyroides marinum</name>
    <dbReference type="NCBI Taxonomy" id="1159016"/>
    <lineage>
        <taxon>Bacteria</taxon>
        <taxon>Pseudomonadati</taxon>
        <taxon>Bacteroidota</taxon>
        <taxon>Flavobacteriia</taxon>
        <taxon>Flavobacteriales</taxon>
        <taxon>Flavobacteriaceae</taxon>
        <taxon>Paenimyroides</taxon>
    </lineage>
</organism>
<keyword evidence="1" id="KW-0732">Signal</keyword>
<name>A0A1H6MCP2_9FLAO</name>
<proteinExistence type="predicted"/>
<dbReference type="InterPro" id="IPR019861">
    <property type="entry name" value="PorP/SprF_Bacteroidetes"/>
</dbReference>
<dbReference type="STRING" id="1159016.SAMN02927937_02602"/>
<protein>
    <submittedName>
        <fullName evidence="2">Type IX secretion system membrane protein, PorP/SprF family</fullName>
    </submittedName>
</protein>
<dbReference type="OrthoDB" id="1114455at2"/>
<gene>
    <name evidence="2" type="ORF">SAMN02927937_02602</name>
</gene>
<feature type="chain" id="PRO_5011702863" evidence="1">
    <location>
        <begin position="23"/>
        <end position="308"/>
    </location>
</feature>
<evidence type="ECO:0000313" key="3">
    <source>
        <dbReference type="Proteomes" id="UP000199634"/>
    </source>
</evidence>
<dbReference type="Proteomes" id="UP000199634">
    <property type="component" value="Unassembled WGS sequence"/>
</dbReference>